<name>A0ABW8NPI7_9GAMM</name>
<protein>
    <recommendedName>
        <fullName evidence="4">Transposase</fullName>
    </recommendedName>
</protein>
<keyword evidence="3" id="KW-1185">Reference proteome</keyword>
<gene>
    <name evidence="2" type="ORF">WG929_20970</name>
</gene>
<evidence type="ECO:0000256" key="1">
    <source>
        <dbReference type="SAM" id="MobiDB-lite"/>
    </source>
</evidence>
<evidence type="ECO:0000313" key="3">
    <source>
        <dbReference type="Proteomes" id="UP001620597"/>
    </source>
</evidence>
<evidence type="ECO:0008006" key="4">
    <source>
        <dbReference type="Google" id="ProtNLM"/>
    </source>
</evidence>
<feature type="region of interest" description="Disordered" evidence="1">
    <location>
        <begin position="1"/>
        <end position="28"/>
    </location>
</feature>
<evidence type="ECO:0000313" key="2">
    <source>
        <dbReference type="EMBL" id="MFK4754868.1"/>
    </source>
</evidence>
<proteinExistence type="predicted"/>
<dbReference type="Proteomes" id="UP001620597">
    <property type="component" value="Unassembled WGS sequence"/>
</dbReference>
<feature type="non-terminal residue" evidence="2">
    <location>
        <position position="61"/>
    </location>
</feature>
<dbReference type="RefSeq" id="WP_416207633.1">
    <property type="nucleotide sequence ID" value="NZ_JBBKTX010000096.1"/>
</dbReference>
<reference evidence="2 3" key="1">
    <citation type="submission" date="2024-03" db="EMBL/GenBank/DDBJ databases">
        <title>High-quality draft genome sequence of Oceanobacter sp. wDCs-4.</title>
        <authorList>
            <person name="Dong C."/>
        </authorList>
    </citation>
    <scope>NUCLEOTIDE SEQUENCE [LARGE SCALE GENOMIC DNA]</scope>
    <source>
        <strain evidence="3">wDCs-4</strain>
    </source>
</reference>
<comment type="caution">
    <text evidence="2">The sequence shown here is derived from an EMBL/GenBank/DDBJ whole genome shotgun (WGS) entry which is preliminary data.</text>
</comment>
<dbReference type="EMBL" id="JBBKTX010000096">
    <property type="protein sequence ID" value="MFK4754868.1"/>
    <property type="molecule type" value="Genomic_DNA"/>
</dbReference>
<sequence>MSVYAEQGLDGLKKSAPGPAPKKTAEQKRIEQLEQENDRLRKQIEIQNGCLTLQKKALDLL</sequence>
<accession>A0ABW8NPI7</accession>
<organism evidence="2 3">
    <name type="scientific">Oceanobacter antarcticus</name>
    <dbReference type="NCBI Taxonomy" id="3133425"/>
    <lineage>
        <taxon>Bacteria</taxon>
        <taxon>Pseudomonadati</taxon>
        <taxon>Pseudomonadota</taxon>
        <taxon>Gammaproteobacteria</taxon>
        <taxon>Oceanospirillales</taxon>
        <taxon>Oceanospirillaceae</taxon>
        <taxon>Oceanobacter</taxon>
    </lineage>
</organism>